<dbReference type="OrthoDB" id="5918117at2"/>
<organism evidence="3 4">
    <name type="scientific">Agarivorans albus MKT 106</name>
    <dbReference type="NCBI Taxonomy" id="1331007"/>
    <lineage>
        <taxon>Bacteria</taxon>
        <taxon>Pseudomonadati</taxon>
        <taxon>Pseudomonadota</taxon>
        <taxon>Gammaproteobacteria</taxon>
        <taxon>Alteromonadales</taxon>
        <taxon>Alteromonadaceae</taxon>
        <taxon>Agarivorans</taxon>
    </lineage>
</organism>
<name>R9PKF9_AGAAL</name>
<gene>
    <name evidence="3" type="ORF">AALB_1907</name>
</gene>
<dbReference type="RefSeq" id="WP_016401595.1">
    <property type="nucleotide sequence ID" value="NZ_BARX01000011.1"/>
</dbReference>
<feature type="transmembrane region" description="Helical" evidence="1">
    <location>
        <begin position="32"/>
        <end position="53"/>
    </location>
</feature>
<dbReference type="Proteomes" id="UP000014461">
    <property type="component" value="Unassembled WGS sequence"/>
</dbReference>
<keyword evidence="1" id="KW-0812">Transmembrane</keyword>
<feature type="chain" id="PRO_5004478746" evidence="2">
    <location>
        <begin position="25"/>
        <end position="62"/>
    </location>
</feature>
<sequence length="62" mass="6766">MKNLAVKTLVISAALLPCMVFAHAGHDHQSSWSNLVHFLWLAPIIVAAGLLFITRKKAASKK</sequence>
<dbReference type="EMBL" id="BARX01000011">
    <property type="protein sequence ID" value="GAD01827.1"/>
    <property type="molecule type" value="Genomic_DNA"/>
</dbReference>
<proteinExistence type="predicted"/>
<accession>R9PKF9</accession>
<dbReference type="AlphaFoldDB" id="R9PKF9"/>
<protein>
    <submittedName>
        <fullName evidence="3">Uncharacterized protein</fullName>
    </submittedName>
</protein>
<reference evidence="3" key="1">
    <citation type="journal article" date="2013" name="Genome Announc.">
        <title>Draft Genome Sequence of Agarivorans albus Strain MKT 106T, an Agarolytic Marine Bacterium.</title>
        <authorList>
            <person name="Yasuike M."/>
            <person name="Nakamura Y."/>
            <person name="Kai W."/>
            <person name="Fujiwara A."/>
            <person name="Fukui Y."/>
            <person name="Satomi M."/>
            <person name="Sano M."/>
        </authorList>
    </citation>
    <scope>NUCLEOTIDE SEQUENCE [LARGE SCALE GENOMIC DNA]</scope>
</reference>
<keyword evidence="1" id="KW-0472">Membrane</keyword>
<keyword evidence="2" id="KW-0732">Signal</keyword>
<dbReference type="STRING" id="1331007.AALB_1907"/>
<feature type="signal peptide" evidence="2">
    <location>
        <begin position="1"/>
        <end position="24"/>
    </location>
</feature>
<evidence type="ECO:0000313" key="3">
    <source>
        <dbReference type="EMBL" id="GAD01827.1"/>
    </source>
</evidence>
<comment type="caution">
    <text evidence="3">The sequence shown here is derived from an EMBL/GenBank/DDBJ whole genome shotgun (WGS) entry which is preliminary data.</text>
</comment>
<keyword evidence="4" id="KW-1185">Reference proteome</keyword>
<keyword evidence="1" id="KW-1133">Transmembrane helix</keyword>
<evidence type="ECO:0000256" key="1">
    <source>
        <dbReference type="SAM" id="Phobius"/>
    </source>
</evidence>
<evidence type="ECO:0000256" key="2">
    <source>
        <dbReference type="SAM" id="SignalP"/>
    </source>
</evidence>
<evidence type="ECO:0000313" key="4">
    <source>
        <dbReference type="Proteomes" id="UP000014461"/>
    </source>
</evidence>